<evidence type="ECO:0000256" key="4">
    <source>
        <dbReference type="ARBA" id="ARBA00022723"/>
    </source>
</evidence>
<feature type="signal peptide" evidence="7">
    <location>
        <begin position="1"/>
        <end position="23"/>
    </location>
</feature>
<dbReference type="PANTHER" id="PTHR42953:SF1">
    <property type="entry name" value="METAL-BINDING PROTEIN HI_0362-RELATED"/>
    <property type="match status" value="1"/>
</dbReference>
<dbReference type="PRINTS" id="PR00691">
    <property type="entry name" value="ADHESINB"/>
</dbReference>
<comment type="subcellular location">
    <subcellularLocation>
        <location evidence="1">Cell envelope</location>
    </subcellularLocation>
</comment>
<keyword evidence="4" id="KW-0479">Metal-binding</keyword>
<dbReference type="EMBL" id="RXNS01000015">
    <property type="protein sequence ID" value="RTR00815.1"/>
    <property type="molecule type" value="Genomic_DNA"/>
</dbReference>
<accession>A0A3S0HR12</accession>
<keyword evidence="9" id="KW-1185">Reference proteome</keyword>
<evidence type="ECO:0000256" key="2">
    <source>
        <dbReference type="ARBA" id="ARBA00011028"/>
    </source>
</evidence>
<evidence type="ECO:0000313" key="8">
    <source>
        <dbReference type="EMBL" id="RTR00815.1"/>
    </source>
</evidence>
<dbReference type="Pfam" id="PF01297">
    <property type="entry name" value="ZnuA"/>
    <property type="match status" value="1"/>
</dbReference>
<name>A0A3S0HR12_9GAMM</name>
<evidence type="ECO:0000256" key="3">
    <source>
        <dbReference type="ARBA" id="ARBA00022448"/>
    </source>
</evidence>
<dbReference type="GO" id="GO:0007155">
    <property type="term" value="P:cell adhesion"/>
    <property type="evidence" value="ECO:0007669"/>
    <property type="project" value="InterPro"/>
</dbReference>
<keyword evidence="3 6" id="KW-0813">Transport</keyword>
<dbReference type="RefSeq" id="WP_126485667.1">
    <property type="nucleotide sequence ID" value="NZ_RXNS01000015.1"/>
</dbReference>
<dbReference type="InterPro" id="IPR006129">
    <property type="entry name" value="AdhesinB"/>
</dbReference>
<evidence type="ECO:0000256" key="1">
    <source>
        <dbReference type="ARBA" id="ARBA00004196"/>
    </source>
</evidence>
<comment type="caution">
    <text evidence="8">The sequence shown here is derived from an EMBL/GenBank/DDBJ whole genome shotgun (WGS) entry which is preliminary data.</text>
</comment>
<dbReference type="InterPro" id="IPR050492">
    <property type="entry name" value="Bact_metal-bind_prot9"/>
</dbReference>
<organism evidence="8 9">
    <name type="scientific">Halomonas nitroreducens</name>
    <dbReference type="NCBI Taxonomy" id="447425"/>
    <lineage>
        <taxon>Bacteria</taxon>
        <taxon>Pseudomonadati</taxon>
        <taxon>Pseudomonadota</taxon>
        <taxon>Gammaproteobacteria</taxon>
        <taxon>Oceanospirillales</taxon>
        <taxon>Halomonadaceae</taxon>
        <taxon>Halomonas</taxon>
    </lineage>
</organism>
<proteinExistence type="inferred from homology"/>
<evidence type="ECO:0000256" key="7">
    <source>
        <dbReference type="SAM" id="SignalP"/>
    </source>
</evidence>
<reference evidence="8 9" key="1">
    <citation type="submission" date="2018-12" db="EMBL/GenBank/DDBJ databases">
        <authorList>
            <person name="Yu L."/>
        </authorList>
    </citation>
    <scope>NUCLEOTIDE SEQUENCE [LARGE SCALE GENOMIC DNA]</scope>
    <source>
        <strain evidence="8 9">11S</strain>
    </source>
</reference>
<dbReference type="PRINTS" id="PR00690">
    <property type="entry name" value="ADHESNFAMILY"/>
</dbReference>
<gene>
    <name evidence="8" type="ORF">EKG36_15395</name>
</gene>
<evidence type="ECO:0000256" key="5">
    <source>
        <dbReference type="ARBA" id="ARBA00022729"/>
    </source>
</evidence>
<protein>
    <submittedName>
        <fullName evidence="8">Manganese transporter</fullName>
    </submittedName>
</protein>
<dbReference type="PANTHER" id="PTHR42953">
    <property type="entry name" value="HIGH-AFFINITY ZINC UPTAKE SYSTEM PROTEIN ZNUA-RELATED"/>
    <property type="match status" value="1"/>
</dbReference>
<feature type="chain" id="PRO_5018634713" evidence="7">
    <location>
        <begin position="24"/>
        <end position="326"/>
    </location>
</feature>
<dbReference type="SUPFAM" id="SSF53807">
    <property type="entry name" value="Helical backbone' metal receptor"/>
    <property type="match status" value="1"/>
</dbReference>
<dbReference type="GO" id="GO:0030001">
    <property type="term" value="P:metal ion transport"/>
    <property type="evidence" value="ECO:0007669"/>
    <property type="project" value="InterPro"/>
</dbReference>
<dbReference type="Proteomes" id="UP000267400">
    <property type="component" value="Unassembled WGS sequence"/>
</dbReference>
<evidence type="ECO:0000313" key="9">
    <source>
        <dbReference type="Proteomes" id="UP000267400"/>
    </source>
</evidence>
<sequence length="326" mass="34367">MRIRRAAIALMAPLWLAAGGAGAQAPDPVEAVVTIGMIGDVAARVGGECVEVTAIMGPGVDPHLYQASARDVATFQGAELILYSGYSLEGQLGEVLGRFAEIKPTVAVAPSSIEPADLITVQDVYGIDPHLWMDVSLWAQTLPTLATAITEARPECEAAIQANAEAYGRQLEALHGWIGESIATIPEAQRILVTAHDAFNYYGRAYGIEVAGIQGISTETETGVADIRAMTEVVVEREVPAVFIESTINPRTVQAVIDAARQRGQAVAIGGQLYSDAMGEAGTADGTYIGMLHANTRHIVEALGGTPAPLPEALAGWAERWDVPME</sequence>
<dbReference type="InterPro" id="IPR006127">
    <property type="entry name" value="ZnuA-like"/>
</dbReference>
<dbReference type="GO" id="GO:0030313">
    <property type="term" value="C:cell envelope"/>
    <property type="evidence" value="ECO:0007669"/>
    <property type="project" value="UniProtKB-SubCell"/>
</dbReference>
<keyword evidence="5 7" id="KW-0732">Signal</keyword>
<dbReference type="GO" id="GO:0046872">
    <property type="term" value="F:metal ion binding"/>
    <property type="evidence" value="ECO:0007669"/>
    <property type="project" value="UniProtKB-KW"/>
</dbReference>
<dbReference type="AlphaFoldDB" id="A0A3S0HR12"/>
<evidence type="ECO:0000256" key="6">
    <source>
        <dbReference type="RuleBase" id="RU003512"/>
    </source>
</evidence>
<comment type="similarity">
    <text evidence="2 6">Belongs to the bacterial solute-binding protein 9 family.</text>
</comment>
<dbReference type="OrthoDB" id="9810636at2"/>
<dbReference type="Gene3D" id="3.40.50.1980">
    <property type="entry name" value="Nitrogenase molybdenum iron protein domain"/>
    <property type="match status" value="2"/>
</dbReference>
<dbReference type="InterPro" id="IPR006128">
    <property type="entry name" value="Lipoprotein_PsaA-like"/>
</dbReference>